<evidence type="ECO:0000313" key="3">
    <source>
        <dbReference type="Proteomes" id="UP000597762"/>
    </source>
</evidence>
<gene>
    <name evidence="2" type="ORF">SPHA_57121</name>
</gene>
<feature type="compositionally biased region" description="Low complexity" evidence="1">
    <location>
        <begin position="587"/>
        <end position="602"/>
    </location>
</feature>
<organism evidence="2 3">
    <name type="scientific">Acanthosepion pharaonis</name>
    <name type="common">Pharaoh cuttlefish</name>
    <name type="synonym">Sepia pharaonis</name>
    <dbReference type="NCBI Taxonomy" id="158019"/>
    <lineage>
        <taxon>Eukaryota</taxon>
        <taxon>Metazoa</taxon>
        <taxon>Spiralia</taxon>
        <taxon>Lophotrochozoa</taxon>
        <taxon>Mollusca</taxon>
        <taxon>Cephalopoda</taxon>
        <taxon>Coleoidea</taxon>
        <taxon>Decapodiformes</taxon>
        <taxon>Sepiida</taxon>
        <taxon>Sepiina</taxon>
        <taxon>Sepiidae</taxon>
        <taxon>Acanthosepion</taxon>
    </lineage>
</organism>
<evidence type="ECO:0000256" key="1">
    <source>
        <dbReference type="SAM" id="MobiDB-lite"/>
    </source>
</evidence>
<feature type="compositionally biased region" description="Pro residues" evidence="1">
    <location>
        <begin position="574"/>
        <end position="586"/>
    </location>
</feature>
<dbReference type="EMBL" id="CAHIKZ030003832">
    <property type="protein sequence ID" value="CAE1304550.1"/>
    <property type="molecule type" value="Genomic_DNA"/>
</dbReference>
<evidence type="ECO:0000313" key="2">
    <source>
        <dbReference type="EMBL" id="CAE1304550.1"/>
    </source>
</evidence>
<feature type="region of interest" description="Disordered" evidence="1">
    <location>
        <begin position="517"/>
        <end position="544"/>
    </location>
</feature>
<name>A0A812DMH4_ACAPH</name>
<protein>
    <submittedName>
        <fullName evidence="2">Uncharacterized protein</fullName>
    </submittedName>
</protein>
<feature type="compositionally biased region" description="Polar residues" evidence="1">
    <location>
        <begin position="301"/>
        <end position="319"/>
    </location>
</feature>
<reference evidence="2" key="1">
    <citation type="submission" date="2021-01" db="EMBL/GenBank/DDBJ databases">
        <authorList>
            <person name="Li R."/>
            <person name="Bekaert M."/>
        </authorList>
    </citation>
    <scope>NUCLEOTIDE SEQUENCE</scope>
    <source>
        <strain evidence="2">Farmed</strain>
    </source>
</reference>
<feature type="region of interest" description="Disordered" evidence="1">
    <location>
        <begin position="293"/>
        <end position="319"/>
    </location>
</feature>
<dbReference type="Proteomes" id="UP000597762">
    <property type="component" value="Unassembled WGS sequence"/>
</dbReference>
<feature type="region of interest" description="Disordered" evidence="1">
    <location>
        <begin position="801"/>
        <end position="881"/>
    </location>
</feature>
<feature type="region of interest" description="Disordered" evidence="1">
    <location>
        <begin position="566"/>
        <end position="639"/>
    </location>
</feature>
<feature type="region of interest" description="Disordered" evidence="1">
    <location>
        <begin position="143"/>
        <end position="170"/>
    </location>
</feature>
<comment type="caution">
    <text evidence="2">The sequence shown here is derived from an EMBL/GenBank/DDBJ whole genome shotgun (WGS) entry which is preliminary data.</text>
</comment>
<proteinExistence type="predicted"/>
<feature type="region of interest" description="Disordered" evidence="1">
    <location>
        <begin position="672"/>
        <end position="722"/>
    </location>
</feature>
<keyword evidence="3" id="KW-1185">Reference proteome</keyword>
<accession>A0A812DMH4</accession>
<feature type="compositionally biased region" description="Low complexity" evidence="1">
    <location>
        <begin position="702"/>
        <end position="711"/>
    </location>
</feature>
<dbReference type="AlphaFoldDB" id="A0A812DMH4"/>
<feature type="compositionally biased region" description="Basic and acidic residues" evidence="1">
    <location>
        <begin position="517"/>
        <end position="538"/>
    </location>
</feature>
<feature type="compositionally biased region" description="Polar residues" evidence="1">
    <location>
        <begin position="807"/>
        <end position="821"/>
    </location>
</feature>
<sequence>MADHGSLVHDLDIARHGDVAGLTVVGPVAESWNAWGLRPACGWRAVTFRTMSVTSSRTPASDENSCRTFPDLIEVTAALERRQENAAKRALPAGQADAPAVSATNVAFRLPSPPLLFRALGFFSSLPVLCVDGHVVSPLSYGRNGDGSSQMSRGMADLSSAGRSKHRTRRRLEGHAVVRDRGPRVRRSRPEPALPLRLPGCARRARRPSLPASSAATPWAYGVDLREPLEAHAATTTKWRCLRVGDGDHRVVELAFTWATPAVMFCARDGECAAVHVPLGKILTRYPDAERRAVSHKPASGRSNSSPGRITSSCPRSASSCPLRVRIGVRALADRLPPCDRRRWFHGSAGLLVRQVWTRRSAAMFSLAVISFIGRTDAVDIGQRDDHALVGRDVDTAIRAMKFVLPSSRNWHGRTCSISTRWFPPQELRRPQIARRQTGGVGGRPVRARATASSDRFPKLERLDALQRPAETIGRPAMHPKTKRVHQCEPIPSLAQQGEGHGGEAEGERSMAGCKALQDDLKPDPPRVRGVAGERPDGEGLPQADHLRNALHHRCAMPPCREDLGSRTAHHAAAPPPRSVPCPAPPRASYAPSRAVRSASKPAPGPPRRCRGRDPRPGRRCPPTRATGAASPARPTRRSLKALSIRLIAAGSSTHGGSATAPPIFHFNRRKAQAGISPARRAHSILDQLGGRDRGSGRRSRPAAAQAPPRAGADRRSAPPARSWCAGARVASADHMPAVGDDPQLGHQLLDLAEHGVQPHRQPVKGITVAIAFANQRDATRRVALAAASATETMLLSRPHDIMAGTNPCTDPSISDSTTAKPTHARSRSAAPRSDRGRPTNKPVIANRMERVSPPRARPRRPLPQHGDTEWRVGQRHRQMS</sequence>